<dbReference type="EMBL" id="PDUG01000002">
    <property type="protein sequence ID" value="PIC46674.1"/>
    <property type="molecule type" value="Genomic_DNA"/>
</dbReference>
<evidence type="ECO:0000313" key="1">
    <source>
        <dbReference type="EMBL" id="PIC46674.1"/>
    </source>
</evidence>
<comment type="caution">
    <text evidence="1">The sequence shown here is derived from an EMBL/GenBank/DDBJ whole genome shotgun (WGS) entry which is preliminary data.</text>
</comment>
<gene>
    <name evidence="1" type="primary">Cnig_chr_II.g6286</name>
    <name evidence="1" type="ORF">B9Z55_006286</name>
</gene>
<dbReference type="AlphaFoldDB" id="A0A2G5V4F5"/>
<protein>
    <submittedName>
        <fullName evidence="1">Uncharacterized protein</fullName>
    </submittedName>
</protein>
<reference evidence="2" key="1">
    <citation type="submission" date="2017-10" db="EMBL/GenBank/DDBJ databases">
        <title>Rapid genome shrinkage in a self-fertile nematode reveals novel sperm competition proteins.</title>
        <authorList>
            <person name="Yin D."/>
            <person name="Schwarz E.M."/>
            <person name="Thomas C.G."/>
            <person name="Felde R.L."/>
            <person name="Korf I.F."/>
            <person name="Cutter A.D."/>
            <person name="Schartner C.M."/>
            <person name="Ralston E.J."/>
            <person name="Meyer B.J."/>
            <person name="Haag E.S."/>
        </authorList>
    </citation>
    <scope>NUCLEOTIDE SEQUENCE [LARGE SCALE GENOMIC DNA]</scope>
    <source>
        <strain evidence="2">JU1422</strain>
    </source>
</reference>
<proteinExistence type="predicted"/>
<keyword evidence="2" id="KW-1185">Reference proteome</keyword>
<sequence>MKSVCEIKKFLNRALHSDSFMIFDGSTENCENHSFSTISEPKSNIEPVKVIKMLTEPKSYVKSYHRVIRQDPFTVYSAKDTPGRFKINFP</sequence>
<accession>A0A2G5V4F5</accession>
<name>A0A2G5V4F5_9PELO</name>
<organism evidence="1 2">
    <name type="scientific">Caenorhabditis nigoni</name>
    <dbReference type="NCBI Taxonomy" id="1611254"/>
    <lineage>
        <taxon>Eukaryota</taxon>
        <taxon>Metazoa</taxon>
        <taxon>Ecdysozoa</taxon>
        <taxon>Nematoda</taxon>
        <taxon>Chromadorea</taxon>
        <taxon>Rhabditida</taxon>
        <taxon>Rhabditina</taxon>
        <taxon>Rhabditomorpha</taxon>
        <taxon>Rhabditoidea</taxon>
        <taxon>Rhabditidae</taxon>
        <taxon>Peloderinae</taxon>
        <taxon>Caenorhabditis</taxon>
    </lineage>
</organism>
<evidence type="ECO:0000313" key="2">
    <source>
        <dbReference type="Proteomes" id="UP000230233"/>
    </source>
</evidence>
<dbReference type="Proteomes" id="UP000230233">
    <property type="component" value="Chromosome II"/>
</dbReference>